<comment type="caution">
    <text evidence="8">The sequence shown here is derived from an EMBL/GenBank/DDBJ whole genome shotgun (WGS) entry which is preliminary data.</text>
</comment>
<evidence type="ECO:0000256" key="6">
    <source>
        <dbReference type="ARBA" id="ARBA00023136"/>
    </source>
</evidence>
<evidence type="ECO:0000313" key="9">
    <source>
        <dbReference type="Proteomes" id="UP000789423"/>
    </source>
</evidence>
<accession>A0ABM8Y8W7</accession>
<dbReference type="PIRSF" id="PIRSF004810">
    <property type="entry name" value="ChrA"/>
    <property type="match status" value="1"/>
</dbReference>
<feature type="transmembrane region" description="Helical" evidence="7">
    <location>
        <begin position="186"/>
        <end position="217"/>
    </location>
</feature>
<dbReference type="EMBL" id="CAKJTI010000004">
    <property type="protein sequence ID" value="CAG9612173.1"/>
    <property type="molecule type" value="Genomic_DNA"/>
</dbReference>
<keyword evidence="5 7" id="KW-1133">Transmembrane helix</keyword>
<proteinExistence type="inferred from homology"/>
<protein>
    <submittedName>
        <fullName evidence="8">Chromate transport protein</fullName>
    </submittedName>
</protein>
<dbReference type="InterPro" id="IPR003370">
    <property type="entry name" value="Chromate_transpt"/>
</dbReference>
<organism evidence="8 9">
    <name type="scientific">Bacillus rhizoplanae</name>
    <dbReference type="NCBI Taxonomy" id="2880966"/>
    <lineage>
        <taxon>Bacteria</taxon>
        <taxon>Bacillati</taxon>
        <taxon>Bacillota</taxon>
        <taxon>Bacilli</taxon>
        <taxon>Bacillales</taxon>
        <taxon>Bacillaceae</taxon>
        <taxon>Bacillus</taxon>
    </lineage>
</organism>
<comment type="similarity">
    <text evidence="2">Belongs to the chromate ion transporter (CHR) (TC 2.A.51) family.</text>
</comment>
<evidence type="ECO:0000256" key="3">
    <source>
        <dbReference type="ARBA" id="ARBA00022475"/>
    </source>
</evidence>
<reference evidence="8 9" key="1">
    <citation type="submission" date="2021-10" db="EMBL/GenBank/DDBJ databases">
        <authorList>
            <person name="Criscuolo A."/>
        </authorList>
    </citation>
    <scope>NUCLEOTIDE SEQUENCE [LARGE SCALE GENOMIC DNA]</scope>
    <source>
        <strain evidence="9">CIP 111899</strain>
    </source>
</reference>
<sequence length="431" mass="46912">MQIYTFITLYRCSYLHTFDMIEENVHQKRRGIYVILKTKQTITNYLQVLVEIFLVSTKLGLTSFGGPVAHLGYFHNEYVQRRKWMDEKSYADLVALCQFLPGPASSQVGMGIGLSRGGILGAIVSWLGFTLPSVLALVLFASALQQIDIAHAGWIHGLKLVAVAIVAHALWGMAQKLTPDRGRATIAVIAAAAVLLFQAAWIQIVVILFAGGIGWLLYREHTITTETKISIPISRKVAALCLSLFFLLLILLPILRPLSHWIAMFDSFYRSGSLVFGGGHVVLPLLENEFVSNGSITKEQFLAGYGMAQAVPGPLFTFAAYIGAIMNGALGATIATIAIFLPAFLLVVGVLPFWDALRRKSYVQGALLGINAAVVGILLAAFYHPIWTSSVGKPADFVVALLLFAMLAFWKLPPWVIVVVGAISGIILSVL</sequence>
<dbReference type="InterPro" id="IPR014047">
    <property type="entry name" value="Chr_Tranpt_l_chain"/>
</dbReference>
<feature type="transmembrane region" description="Helical" evidence="7">
    <location>
        <begin position="307"/>
        <end position="326"/>
    </location>
</feature>
<dbReference type="NCBIfam" id="TIGR00937">
    <property type="entry name" value="2A51"/>
    <property type="match status" value="1"/>
</dbReference>
<gene>
    <name evidence="8" type="primary">chrA</name>
    <name evidence="8" type="ORF">BACCIP111899_01345</name>
</gene>
<evidence type="ECO:0000256" key="1">
    <source>
        <dbReference type="ARBA" id="ARBA00004651"/>
    </source>
</evidence>
<keyword evidence="3" id="KW-1003">Cell membrane</keyword>
<keyword evidence="4 7" id="KW-0812">Transmembrane</keyword>
<dbReference type="Pfam" id="PF02417">
    <property type="entry name" value="Chromate_transp"/>
    <property type="match status" value="2"/>
</dbReference>
<feature type="transmembrane region" description="Helical" evidence="7">
    <location>
        <begin position="237"/>
        <end position="255"/>
    </location>
</feature>
<feature type="transmembrane region" description="Helical" evidence="7">
    <location>
        <begin position="366"/>
        <end position="386"/>
    </location>
</feature>
<feature type="transmembrane region" description="Helical" evidence="7">
    <location>
        <begin position="332"/>
        <end position="354"/>
    </location>
</feature>
<feature type="transmembrane region" description="Helical" evidence="7">
    <location>
        <begin position="153"/>
        <end position="174"/>
    </location>
</feature>
<comment type="subcellular location">
    <subcellularLocation>
        <location evidence="1">Cell membrane</location>
        <topology evidence="1">Multi-pass membrane protein</topology>
    </subcellularLocation>
</comment>
<name>A0ABM8Y8W7_9BACI</name>
<feature type="transmembrane region" description="Helical" evidence="7">
    <location>
        <begin position="118"/>
        <end position="141"/>
    </location>
</feature>
<keyword evidence="9" id="KW-1185">Reference proteome</keyword>
<dbReference type="Proteomes" id="UP000789423">
    <property type="component" value="Unassembled WGS sequence"/>
</dbReference>
<evidence type="ECO:0000256" key="4">
    <source>
        <dbReference type="ARBA" id="ARBA00022692"/>
    </source>
</evidence>
<feature type="transmembrane region" description="Helical" evidence="7">
    <location>
        <begin position="267"/>
        <end position="286"/>
    </location>
</feature>
<evidence type="ECO:0000256" key="2">
    <source>
        <dbReference type="ARBA" id="ARBA00005262"/>
    </source>
</evidence>
<feature type="transmembrane region" description="Helical" evidence="7">
    <location>
        <begin position="398"/>
        <end position="428"/>
    </location>
</feature>
<dbReference type="PANTHER" id="PTHR33567:SF3">
    <property type="entry name" value="CHROMATE ION TRANSPORTER (EUROFUNG)"/>
    <property type="match status" value="1"/>
</dbReference>
<evidence type="ECO:0000313" key="8">
    <source>
        <dbReference type="EMBL" id="CAG9612173.1"/>
    </source>
</evidence>
<evidence type="ECO:0000256" key="7">
    <source>
        <dbReference type="SAM" id="Phobius"/>
    </source>
</evidence>
<keyword evidence="6 7" id="KW-0472">Membrane</keyword>
<dbReference type="PANTHER" id="PTHR33567">
    <property type="entry name" value="CHROMATE ION TRANSPORTER (EUROFUNG)"/>
    <property type="match status" value="1"/>
</dbReference>
<evidence type="ECO:0000256" key="5">
    <source>
        <dbReference type="ARBA" id="ARBA00022989"/>
    </source>
</evidence>